<dbReference type="OrthoDB" id="64220at2759"/>
<dbReference type="GO" id="GO:0000162">
    <property type="term" value="P:L-tryptophan biosynthetic process"/>
    <property type="evidence" value="ECO:0007669"/>
    <property type="project" value="TreeGrafter"/>
</dbReference>
<reference evidence="13 14" key="1">
    <citation type="journal article" date="2016" name="Nat. Commun.">
        <title>Ectomycorrhizal ecology is imprinted in the genome of the dominant symbiotic fungus Cenococcum geophilum.</title>
        <authorList>
            <consortium name="DOE Joint Genome Institute"/>
            <person name="Peter M."/>
            <person name="Kohler A."/>
            <person name="Ohm R.A."/>
            <person name="Kuo A."/>
            <person name="Krutzmann J."/>
            <person name="Morin E."/>
            <person name="Arend M."/>
            <person name="Barry K.W."/>
            <person name="Binder M."/>
            <person name="Choi C."/>
            <person name="Clum A."/>
            <person name="Copeland A."/>
            <person name="Grisel N."/>
            <person name="Haridas S."/>
            <person name="Kipfer T."/>
            <person name="LaButti K."/>
            <person name="Lindquist E."/>
            <person name="Lipzen A."/>
            <person name="Maire R."/>
            <person name="Meier B."/>
            <person name="Mihaltcheva S."/>
            <person name="Molinier V."/>
            <person name="Murat C."/>
            <person name="Poggeler S."/>
            <person name="Quandt C.A."/>
            <person name="Sperisen C."/>
            <person name="Tritt A."/>
            <person name="Tisserant E."/>
            <person name="Crous P.W."/>
            <person name="Henrissat B."/>
            <person name="Nehls U."/>
            <person name="Egli S."/>
            <person name="Spatafora J.W."/>
            <person name="Grigoriev I.V."/>
            <person name="Martin F.M."/>
        </authorList>
    </citation>
    <scope>NUCLEOTIDE SEQUENCE [LARGE SCALE GENOMIC DNA]</scope>
    <source>
        <strain evidence="13 14">CBS 207.34</strain>
    </source>
</reference>
<dbReference type="PRINTS" id="PR00097">
    <property type="entry name" value="ANTSNTHASEII"/>
</dbReference>
<evidence type="ECO:0000256" key="5">
    <source>
        <dbReference type="ARBA" id="ARBA00022679"/>
    </source>
</evidence>
<evidence type="ECO:0000259" key="12">
    <source>
        <dbReference type="Pfam" id="PF04715"/>
    </source>
</evidence>
<dbReference type="NCBIfam" id="TIGR00566">
    <property type="entry name" value="trpG_papA"/>
    <property type="match status" value="1"/>
</dbReference>
<keyword evidence="7" id="KW-0315">Glutamine amidotransferase</keyword>
<evidence type="ECO:0000259" key="10">
    <source>
        <dbReference type="Pfam" id="PF00117"/>
    </source>
</evidence>
<dbReference type="InterPro" id="IPR006221">
    <property type="entry name" value="TrpG/PapA_dom"/>
</dbReference>
<dbReference type="GO" id="GO:0046820">
    <property type="term" value="F:4-amino-4-deoxychorismate synthase activity"/>
    <property type="evidence" value="ECO:0007669"/>
    <property type="project" value="UniProtKB-EC"/>
</dbReference>
<dbReference type="InterPro" id="IPR005801">
    <property type="entry name" value="ADC_synthase"/>
</dbReference>
<dbReference type="PRINTS" id="PR00096">
    <property type="entry name" value="GATASE"/>
</dbReference>
<dbReference type="AlphaFoldDB" id="A0A8E2EV15"/>
<evidence type="ECO:0000256" key="6">
    <source>
        <dbReference type="ARBA" id="ARBA00022909"/>
    </source>
</evidence>
<evidence type="ECO:0000313" key="13">
    <source>
        <dbReference type="EMBL" id="OCL05442.1"/>
    </source>
</evidence>
<dbReference type="SUPFAM" id="SSF56322">
    <property type="entry name" value="ADC synthase"/>
    <property type="match status" value="1"/>
</dbReference>
<dbReference type="CDD" id="cd01743">
    <property type="entry name" value="GATase1_Anthranilate_Synthase"/>
    <property type="match status" value="1"/>
</dbReference>
<name>A0A8E2EV15_9PEZI</name>
<feature type="domain" description="Chorismate-utilising enzyme C-terminal" evidence="11">
    <location>
        <begin position="511"/>
        <end position="769"/>
    </location>
</feature>
<dbReference type="InterPro" id="IPR015890">
    <property type="entry name" value="Chorismate_C"/>
</dbReference>
<protein>
    <recommendedName>
        <fullName evidence="4">aminodeoxychorismate synthase</fullName>
        <ecNumber evidence="4">2.6.1.85</ecNumber>
    </recommendedName>
    <alternativeName>
        <fullName evidence="8">Para-aminobenzoate synthase</fullName>
    </alternativeName>
    <alternativeName>
        <fullName evidence="9">p-aminobenzoic acid synthase</fullName>
    </alternativeName>
</protein>
<dbReference type="PANTHER" id="PTHR11236">
    <property type="entry name" value="AMINOBENZOATE/ANTHRANILATE SYNTHASE"/>
    <property type="match status" value="1"/>
</dbReference>
<proteinExistence type="inferred from homology"/>
<dbReference type="Proteomes" id="UP000250140">
    <property type="component" value="Unassembled WGS sequence"/>
</dbReference>
<keyword evidence="6" id="KW-0289">Folate biosynthesis</keyword>
<sequence length="792" mass="88657">MGFDGTLRVLIIDHYDSYTNNLLQLLQRTRETDDGTRNSEWSSAVVRFDQYTWEHFRDYILPLIDAIILSPGPGRPDRISDFGFNSRLIKEANIPILGVCLGHQGIGISFGANLIHAPNIKHGQASQIMHTNSGVLKNLPQHFDAIRYNSLVLDFEGLHPDLAVNAWTYDPEDPSKKVLMGLQHQHRPIFGVQWHPESVCSSYGEKILSNFREIALDFWNVSTPWNRWTRRPIGRNVSLPSQLLSQSAIQREVADYTESGFVAPNRLTNSQSRPYFVKSVPLGRGPSAQDAFELFVRHSTLDGEAWLDSAKVRDVHSRNSYLAAGSFSLSYSTRTQSLSFFQENKRIKTEKLSESYWSWLDRFQKEVIQTNTQALSAHALDQEAEIGQPIFQVGLIGYLGYELKRESLPGYTYTPSPDHLADTQHNDTHLIFADTVLWLDNYTRSWTVVGLVRRGESDPIGAAISSTKAIGRAESDFDAYVERVREGFARPPSPPHRSPTPLPLFRGIDNERTYSAAVEASRAAIREGESYELTLTTKFKAKCGDEDPYSLYLYLRSRNPAPYSAYLNFSYHDVTIMSSSPERFISIDRDGVAEMKPIKGTIGVSTDPVEDKRRVNVLATDKKELAENLMIVDLIRADLHNISPSKSITVPKLLQVESYETVHQLVTTIQSQIAPKVGNVKAIERCFPPGSMTGAPKLRSVQLLDTYEDHQERGPYAGSLGYLCASGTVDQSVIIRTIVKTGSELVLGAGGAITWLSDAKKEWEEVMVKANAVAKAEPLVEIPEIVLPEIVS</sequence>
<evidence type="ECO:0000256" key="4">
    <source>
        <dbReference type="ARBA" id="ARBA00013139"/>
    </source>
</evidence>
<evidence type="ECO:0000256" key="7">
    <source>
        <dbReference type="ARBA" id="ARBA00022962"/>
    </source>
</evidence>
<dbReference type="InterPro" id="IPR006805">
    <property type="entry name" value="Anth_synth_I_N"/>
</dbReference>
<dbReference type="InterPro" id="IPR029062">
    <property type="entry name" value="Class_I_gatase-like"/>
</dbReference>
<dbReference type="Pfam" id="PF00117">
    <property type="entry name" value="GATase"/>
    <property type="match status" value="1"/>
</dbReference>
<dbReference type="UniPathway" id="UPA00077">
    <property type="reaction ID" value="UER00149"/>
</dbReference>
<accession>A0A8E2EV15</accession>
<dbReference type="GO" id="GO:0005737">
    <property type="term" value="C:cytoplasm"/>
    <property type="evidence" value="ECO:0007669"/>
    <property type="project" value="TreeGrafter"/>
</dbReference>
<dbReference type="GO" id="GO:0046656">
    <property type="term" value="P:folic acid biosynthetic process"/>
    <property type="evidence" value="ECO:0007669"/>
    <property type="project" value="UniProtKB-KW"/>
</dbReference>
<comment type="pathway">
    <text evidence="2">Cofactor biosynthesis; tetrahydrofolate biosynthesis; 4-aminobenzoate from chorismate: step 1/2.</text>
</comment>
<evidence type="ECO:0000256" key="9">
    <source>
        <dbReference type="ARBA" id="ARBA00031904"/>
    </source>
</evidence>
<dbReference type="PROSITE" id="PS51273">
    <property type="entry name" value="GATASE_TYPE_1"/>
    <property type="match status" value="1"/>
</dbReference>
<gene>
    <name evidence="13" type="ORF">AOQ84DRAFT_344790</name>
</gene>
<feature type="domain" description="Glutamine amidotransferase" evidence="10">
    <location>
        <begin position="10"/>
        <end position="211"/>
    </location>
</feature>
<dbReference type="Pfam" id="PF04715">
    <property type="entry name" value="Anth_synt_I_N"/>
    <property type="match status" value="1"/>
</dbReference>
<dbReference type="GO" id="GO:0008153">
    <property type="term" value="P:4-aminobenzoate biosynthetic process"/>
    <property type="evidence" value="ECO:0007669"/>
    <property type="project" value="TreeGrafter"/>
</dbReference>
<dbReference type="PANTHER" id="PTHR11236:SF18">
    <property type="entry name" value="AMINODEOXYCHORISMATE SYNTHASE"/>
    <property type="match status" value="1"/>
</dbReference>
<evidence type="ECO:0000259" key="11">
    <source>
        <dbReference type="Pfam" id="PF00425"/>
    </source>
</evidence>
<organism evidence="13 14">
    <name type="scientific">Glonium stellatum</name>
    <dbReference type="NCBI Taxonomy" id="574774"/>
    <lineage>
        <taxon>Eukaryota</taxon>
        <taxon>Fungi</taxon>
        <taxon>Dikarya</taxon>
        <taxon>Ascomycota</taxon>
        <taxon>Pezizomycotina</taxon>
        <taxon>Dothideomycetes</taxon>
        <taxon>Pleosporomycetidae</taxon>
        <taxon>Gloniales</taxon>
        <taxon>Gloniaceae</taxon>
        <taxon>Glonium</taxon>
    </lineage>
</organism>
<comment type="similarity">
    <text evidence="3">In the C-terminal section; belongs to the anthranilate synthase component I family.</text>
</comment>
<dbReference type="PRINTS" id="PR00099">
    <property type="entry name" value="CPSGATASE"/>
</dbReference>
<dbReference type="InterPro" id="IPR017926">
    <property type="entry name" value="GATASE"/>
</dbReference>
<keyword evidence="5" id="KW-0808">Transferase</keyword>
<dbReference type="EC" id="2.6.1.85" evidence="4"/>
<dbReference type="Pfam" id="PF00425">
    <property type="entry name" value="Chorismate_bind"/>
    <property type="match status" value="1"/>
</dbReference>
<dbReference type="InterPro" id="IPR019999">
    <property type="entry name" value="Anth_synth_I-like"/>
</dbReference>
<dbReference type="Gene3D" id="3.40.50.880">
    <property type="match status" value="1"/>
</dbReference>
<evidence type="ECO:0000313" key="14">
    <source>
        <dbReference type="Proteomes" id="UP000250140"/>
    </source>
</evidence>
<evidence type="ECO:0000256" key="1">
    <source>
        <dbReference type="ARBA" id="ARBA00001000"/>
    </source>
</evidence>
<evidence type="ECO:0000256" key="8">
    <source>
        <dbReference type="ARBA" id="ARBA00031329"/>
    </source>
</evidence>
<dbReference type="EMBL" id="KV750287">
    <property type="protein sequence ID" value="OCL05442.1"/>
    <property type="molecule type" value="Genomic_DNA"/>
</dbReference>
<evidence type="ECO:0000256" key="2">
    <source>
        <dbReference type="ARBA" id="ARBA00005009"/>
    </source>
</evidence>
<comment type="catalytic activity">
    <reaction evidence="1">
        <text>chorismate + L-glutamine = 4-amino-4-deoxychorismate + L-glutamate</text>
        <dbReference type="Rhea" id="RHEA:11672"/>
        <dbReference type="ChEBI" id="CHEBI:29748"/>
        <dbReference type="ChEBI" id="CHEBI:29985"/>
        <dbReference type="ChEBI" id="CHEBI:58359"/>
        <dbReference type="ChEBI" id="CHEBI:58406"/>
        <dbReference type="EC" id="2.6.1.85"/>
    </reaction>
</comment>
<dbReference type="SUPFAM" id="SSF52317">
    <property type="entry name" value="Class I glutamine amidotransferase-like"/>
    <property type="match status" value="1"/>
</dbReference>
<dbReference type="Gene3D" id="3.60.120.10">
    <property type="entry name" value="Anthranilate synthase"/>
    <property type="match status" value="1"/>
</dbReference>
<feature type="domain" description="Anthranilate synthase component I N-terminal" evidence="12">
    <location>
        <begin position="293"/>
        <end position="448"/>
    </location>
</feature>
<evidence type="ECO:0000256" key="3">
    <source>
        <dbReference type="ARBA" id="ARBA00005970"/>
    </source>
</evidence>
<dbReference type="GO" id="GO:0046654">
    <property type="term" value="P:tetrahydrofolate biosynthetic process"/>
    <property type="evidence" value="ECO:0007669"/>
    <property type="project" value="UniProtKB-UniPathway"/>
</dbReference>
<keyword evidence="14" id="KW-1185">Reference proteome</keyword>